<dbReference type="Gene3D" id="3.10.10.10">
    <property type="entry name" value="HIV Type 1 Reverse Transcriptase, subunit A, domain 1"/>
    <property type="match status" value="1"/>
</dbReference>
<dbReference type="OrthoDB" id="3424805at2759"/>
<reference evidence="2" key="1">
    <citation type="submission" date="2021-03" db="EMBL/GenBank/DDBJ databases">
        <title>Draft genome sequence of rust myrtle Austropuccinia psidii MF-1, a brazilian biotype.</title>
        <authorList>
            <person name="Quecine M.C."/>
            <person name="Pachon D.M.R."/>
            <person name="Bonatelli M.L."/>
            <person name="Correr F.H."/>
            <person name="Franceschini L.M."/>
            <person name="Leite T.F."/>
            <person name="Margarido G.R.A."/>
            <person name="Almeida C.A."/>
            <person name="Ferrarezi J.A."/>
            <person name="Labate C.A."/>
        </authorList>
    </citation>
    <scope>NUCLEOTIDE SEQUENCE</scope>
    <source>
        <strain evidence="2">MF-1</strain>
    </source>
</reference>
<gene>
    <name evidence="2" type="ORF">O181_101875</name>
</gene>
<feature type="region of interest" description="Disordered" evidence="1">
    <location>
        <begin position="1"/>
        <end position="32"/>
    </location>
</feature>
<comment type="caution">
    <text evidence="2">The sequence shown here is derived from an EMBL/GenBank/DDBJ whole genome shotgun (WGS) entry which is preliminary data.</text>
</comment>
<dbReference type="InterPro" id="IPR043502">
    <property type="entry name" value="DNA/RNA_pol_sf"/>
</dbReference>
<dbReference type="InterPro" id="IPR032567">
    <property type="entry name" value="RTL1-rel"/>
</dbReference>
<sequence>MHEMTQIMANLQEASSSESSRPPAFKNPSMKAPECFDGTQPLNVRSFIQSCESIFHNDPANFSQDRKKVHYATSFLIGRDAKWIEHYLSNITNQDPSDLLNYCNLLEFQLFTLFGGTTEVRKDEAELDASIMMEGAHVSLLIANFRHFVSRIGDWGERALIHHFRKGFPSRILDQLASHPSRIDSLQHLMNITQELDNRYHERSNEKSHNQENNPEAKVIDTPKGEELILGFEFLNQFNPSIDWRQGLIQFNADLKVNNDPSNSFSNYFYSSKSCVALVGDSRTPSFPSSVHIPSLNSHTSLLSSRDEVFKVIQDCGEDNSVSSLNLFLGNMDLPPSSYHDSVEQLWDEKKEPEEVENMMKAVSSAYNQYVDVFPKVKAEKPPPHCACDHHIELEGSPPPVGMIYSLSNQESDTLRAYILENVEKDFIWPSSSSTGASVLFFKKKDGDLHLFFDYCKLNSVTRNNKYPVPPINQLPTVFNGSSIFYKIYLHVSQPRILTLLLDGGANPTWSQVGPIGHVISIMAN</sequence>
<dbReference type="PANTHER" id="PTHR15503:SF22">
    <property type="entry name" value="TRANSPOSON TY3-I GAG POLYPROTEIN"/>
    <property type="match status" value="1"/>
</dbReference>
<dbReference type="InterPro" id="IPR043128">
    <property type="entry name" value="Rev_trsase/Diguanyl_cyclase"/>
</dbReference>
<evidence type="ECO:0000256" key="1">
    <source>
        <dbReference type="SAM" id="MobiDB-lite"/>
    </source>
</evidence>
<organism evidence="2 3">
    <name type="scientific">Austropuccinia psidii MF-1</name>
    <dbReference type="NCBI Taxonomy" id="1389203"/>
    <lineage>
        <taxon>Eukaryota</taxon>
        <taxon>Fungi</taxon>
        <taxon>Dikarya</taxon>
        <taxon>Basidiomycota</taxon>
        <taxon>Pucciniomycotina</taxon>
        <taxon>Pucciniomycetes</taxon>
        <taxon>Pucciniales</taxon>
        <taxon>Sphaerophragmiaceae</taxon>
        <taxon>Austropuccinia</taxon>
    </lineage>
</organism>
<keyword evidence="3" id="KW-1185">Reference proteome</keyword>
<name>A0A9Q3PI82_9BASI</name>
<dbReference type="Proteomes" id="UP000765509">
    <property type="component" value="Unassembled WGS sequence"/>
</dbReference>
<proteinExistence type="predicted"/>
<accession>A0A9Q3PI82</accession>
<dbReference type="Gene3D" id="3.30.70.270">
    <property type="match status" value="1"/>
</dbReference>
<dbReference type="SUPFAM" id="SSF56672">
    <property type="entry name" value="DNA/RNA polymerases"/>
    <property type="match status" value="1"/>
</dbReference>
<protein>
    <submittedName>
        <fullName evidence="2">Uncharacterized protein</fullName>
    </submittedName>
</protein>
<evidence type="ECO:0000313" key="2">
    <source>
        <dbReference type="EMBL" id="MBW0562160.1"/>
    </source>
</evidence>
<evidence type="ECO:0000313" key="3">
    <source>
        <dbReference type="Proteomes" id="UP000765509"/>
    </source>
</evidence>
<dbReference type="AlphaFoldDB" id="A0A9Q3PI82"/>
<dbReference type="PANTHER" id="PTHR15503">
    <property type="entry name" value="LDOC1 RELATED"/>
    <property type="match status" value="1"/>
</dbReference>
<dbReference type="EMBL" id="AVOT02072094">
    <property type="protein sequence ID" value="MBW0562160.1"/>
    <property type="molecule type" value="Genomic_DNA"/>
</dbReference>